<feature type="domain" description="ABC transporter" evidence="5">
    <location>
        <begin position="8"/>
        <end position="238"/>
    </location>
</feature>
<keyword evidence="3" id="KW-0547">Nucleotide-binding</keyword>
<dbReference type="SUPFAM" id="SSF52540">
    <property type="entry name" value="P-loop containing nucleoside triphosphate hydrolases"/>
    <property type="match status" value="1"/>
</dbReference>
<evidence type="ECO:0000313" key="6">
    <source>
        <dbReference type="EMBL" id="SFE94636.1"/>
    </source>
</evidence>
<dbReference type="Pfam" id="PF00005">
    <property type="entry name" value="ABC_tran"/>
    <property type="match status" value="1"/>
</dbReference>
<protein>
    <submittedName>
        <fullName evidence="6">ABC-2 type transport system ATP-binding protein</fullName>
    </submittedName>
</protein>
<keyword evidence="4 6" id="KW-0067">ATP-binding</keyword>
<keyword evidence="7" id="KW-1185">Reference proteome</keyword>
<dbReference type="PROSITE" id="PS00211">
    <property type="entry name" value="ABC_TRANSPORTER_1"/>
    <property type="match status" value="1"/>
</dbReference>
<dbReference type="Proteomes" id="UP000199477">
    <property type="component" value="Unassembled WGS sequence"/>
</dbReference>
<dbReference type="PROSITE" id="PS50893">
    <property type="entry name" value="ABC_TRANSPORTER_2"/>
    <property type="match status" value="1"/>
</dbReference>
<sequence length="245" mass="26469">MTLPHPLLKLDQVRRHRAGRPAVERLSLTLDRGQILGLLGVNGAGKSTTLAMIAGALKPDEGRIELDGQDFATHPALARGLLGWLPERAPHWPELTVLEHLQAHARLRGLRAGGLKQACESTIERLELAPLLRRLAGVLSQGQRQRLGLACALLHKPRLLVLDEPANALDPVQVAALRKVIREEAAAGAAVILSTHLLAETTAVCDRVAILHEGRLRHDAALDGDHAALEHTFFEIAMNGKDQAA</sequence>
<dbReference type="Gene3D" id="3.40.50.300">
    <property type="entry name" value="P-loop containing nucleotide triphosphate hydrolases"/>
    <property type="match status" value="1"/>
</dbReference>
<dbReference type="EMBL" id="FONH01000005">
    <property type="protein sequence ID" value="SFE94636.1"/>
    <property type="molecule type" value="Genomic_DNA"/>
</dbReference>
<dbReference type="PANTHER" id="PTHR43335:SF4">
    <property type="entry name" value="ABC TRANSPORTER, ATP-BINDING PROTEIN"/>
    <property type="match status" value="1"/>
</dbReference>
<evidence type="ECO:0000313" key="7">
    <source>
        <dbReference type="Proteomes" id="UP000199477"/>
    </source>
</evidence>
<organism evidence="6 7">
    <name type="scientific">Dyella marensis</name>
    <dbReference type="NCBI Taxonomy" id="500610"/>
    <lineage>
        <taxon>Bacteria</taxon>
        <taxon>Pseudomonadati</taxon>
        <taxon>Pseudomonadota</taxon>
        <taxon>Gammaproteobacteria</taxon>
        <taxon>Lysobacterales</taxon>
        <taxon>Rhodanobacteraceae</taxon>
        <taxon>Dyella</taxon>
    </lineage>
</organism>
<evidence type="ECO:0000256" key="2">
    <source>
        <dbReference type="ARBA" id="ARBA00022448"/>
    </source>
</evidence>
<evidence type="ECO:0000256" key="4">
    <source>
        <dbReference type="ARBA" id="ARBA00022840"/>
    </source>
</evidence>
<comment type="similarity">
    <text evidence="1">Belongs to the ABC transporter superfamily.</text>
</comment>
<accession>A0A1I2EQ70</accession>
<dbReference type="InterPro" id="IPR027417">
    <property type="entry name" value="P-loop_NTPase"/>
</dbReference>
<dbReference type="RefSeq" id="WP_026635426.1">
    <property type="nucleotide sequence ID" value="NZ_FONH01000005.1"/>
</dbReference>
<dbReference type="InterPro" id="IPR003593">
    <property type="entry name" value="AAA+_ATPase"/>
</dbReference>
<dbReference type="CDD" id="cd03230">
    <property type="entry name" value="ABC_DR_subfamily_A"/>
    <property type="match status" value="1"/>
</dbReference>
<gene>
    <name evidence="6" type="ORF">SAMN02799615_02038</name>
</gene>
<dbReference type="PANTHER" id="PTHR43335">
    <property type="entry name" value="ABC TRANSPORTER, ATP-BINDING PROTEIN"/>
    <property type="match status" value="1"/>
</dbReference>
<dbReference type="GO" id="GO:0016887">
    <property type="term" value="F:ATP hydrolysis activity"/>
    <property type="evidence" value="ECO:0007669"/>
    <property type="project" value="InterPro"/>
</dbReference>
<dbReference type="InterPro" id="IPR003439">
    <property type="entry name" value="ABC_transporter-like_ATP-bd"/>
</dbReference>
<evidence type="ECO:0000256" key="1">
    <source>
        <dbReference type="ARBA" id="ARBA00005417"/>
    </source>
</evidence>
<dbReference type="InterPro" id="IPR017871">
    <property type="entry name" value="ABC_transporter-like_CS"/>
</dbReference>
<reference evidence="7" key="1">
    <citation type="submission" date="2016-10" db="EMBL/GenBank/DDBJ databases">
        <authorList>
            <person name="Varghese N."/>
            <person name="Submissions S."/>
        </authorList>
    </citation>
    <scope>NUCLEOTIDE SEQUENCE [LARGE SCALE GENOMIC DNA]</scope>
    <source>
        <strain evidence="7">UNC178MFTsu3.1</strain>
    </source>
</reference>
<name>A0A1I2EQ70_9GAMM</name>
<evidence type="ECO:0000256" key="3">
    <source>
        <dbReference type="ARBA" id="ARBA00022741"/>
    </source>
</evidence>
<dbReference type="AlphaFoldDB" id="A0A1I2EQ70"/>
<evidence type="ECO:0000259" key="5">
    <source>
        <dbReference type="PROSITE" id="PS50893"/>
    </source>
</evidence>
<dbReference type="GO" id="GO:0005524">
    <property type="term" value="F:ATP binding"/>
    <property type="evidence" value="ECO:0007669"/>
    <property type="project" value="UniProtKB-KW"/>
</dbReference>
<dbReference type="SMART" id="SM00382">
    <property type="entry name" value="AAA"/>
    <property type="match status" value="1"/>
</dbReference>
<proteinExistence type="inferred from homology"/>
<keyword evidence="2" id="KW-0813">Transport</keyword>
<dbReference type="STRING" id="500610.SAMN02799615_02038"/>